<accession>A0A3S8Z7E0</accession>
<dbReference type="AlphaFoldDB" id="A0A3S8Z7E0"/>
<sequence length="188" mass="20778">MKRTLANRIADLAPRPAIVTIDGLSGAGKTFLGEALVRELAAGGLHSLLLEVELWAHGWSDLTGAVDRVRRVVADLQEGSATTRTWNWWTESEEPPIVLHPRPVIIVVGCGAGQIPSHLSIWIDADEELRASRVSARDPYDWSEHWDEWARQEQRLLTQWDARAQADVRLTASPSGDLTASCEKSLGE</sequence>
<dbReference type="KEGG" id="fsl:EJO69_03225"/>
<evidence type="ECO:0008006" key="3">
    <source>
        <dbReference type="Google" id="ProtNLM"/>
    </source>
</evidence>
<gene>
    <name evidence="1" type="ORF">EJO69_03225</name>
</gene>
<dbReference type="Proteomes" id="UP000270021">
    <property type="component" value="Chromosome"/>
</dbReference>
<dbReference type="SUPFAM" id="SSF52540">
    <property type="entry name" value="P-loop containing nucleoside triphosphate hydrolases"/>
    <property type="match status" value="1"/>
</dbReference>
<proteinExistence type="predicted"/>
<keyword evidence="2" id="KW-1185">Reference proteome</keyword>
<reference evidence="1 2" key="1">
    <citation type="submission" date="2018-12" db="EMBL/GenBank/DDBJ databases">
        <title>Complete genome sequence of Flaviflexus salsibiostraticola KCTC 33148.</title>
        <authorList>
            <person name="Bae J.-W."/>
        </authorList>
    </citation>
    <scope>NUCLEOTIDE SEQUENCE [LARGE SCALE GENOMIC DNA]</scope>
    <source>
        <strain evidence="1 2">KCTC 33148</strain>
    </source>
</reference>
<name>A0A3S8Z7E0_9ACTO</name>
<evidence type="ECO:0000313" key="2">
    <source>
        <dbReference type="Proteomes" id="UP000270021"/>
    </source>
</evidence>
<dbReference type="RefSeq" id="WP_126039163.1">
    <property type="nucleotide sequence ID" value="NZ_CP034438.1"/>
</dbReference>
<dbReference type="Gene3D" id="3.40.50.300">
    <property type="entry name" value="P-loop containing nucleotide triphosphate hydrolases"/>
    <property type="match status" value="1"/>
</dbReference>
<protein>
    <recommendedName>
        <fullName evidence="3">Uridine kinase</fullName>
    </recommendedName>
</protein>
<evidence type="ECO:0000313" key="1">
    <source>
        <dbReference type="EMBL" id="AZN29429.1"/>
    </source>
</evidence>
<dbReference type="OrthoDB" id="3237545at2"/>
<dbReference type="InterPro" id="IPR027417">
    <property type="entry name" value="P-loop_NTPase"/>
</dbReference>
<dbReference type="EMBL" id="CP034438">
    <property type="protein sequence ID" value="AZN29429.1"/>
    <property type="molecule type" value="Genomic_DNA"/>
</dbReference>
<organism evidence="1 2">
    <name type="scientific">Flaviflexus salsibiostraticola</name>
    <dbReference type="NCBI Taxonomy" id="1282737"/>
    <lineage>
        <taxon>Bacteria</taxon>
        <taxon>Bacillati</taxon>
        <taxon>Actinomycetota</taxon>
        <taxon>Actinomycetes</taxon>
        <taxon>Actinomycetales</taxon>
        <taxon>Actinomycetaceae</taxon>
        <taxon>Flaviflexus</taxon>
    </lineage>
</organism>